<dbReference type="PROSITE" id="PS50837">
    <property type="entry name" value="NACHT"/>
    <property type="match status" value="1"/>
</dbReference>
<keyword evidence="3" id="KW-1185">Reference proteome</keyword>
<dbReference type="InterPro" id="IPR007111">
    <property type="entry name" value="NACHT_NTPase"/>
</dbReference>
<organism evidence="2 3">
    <name type="scientific">Herpetosiphon gulosus</name>
    <dbReference type="NCBI Taxonomy" id="1973496"/>
    <lineage>
        <taxon>Bacteria</taxon>
        <taxon>Bacillati</taxon>
        <taxon>Chloroflexota</taxon>
        <taxon>Chloroflexia</taxon>
        <taxon>Herpetosiphonales</taxon>
        <taxon>Herpetosiphonaceae</taxon>
        <taxon>Herpetosiphon</taxon>
    </lineage>
</organism>
<dbReference type="Pfam" id="PF05729">
    <property type="entry name" value="NACHT"/>
    <property type="match status" value="1"/>
</dbReference>
<proteinExistence type="predicted"/>
<dbReference type="Gene3D" id="3.40.50.300">
    <property type="entry name" value="P-loop containing nucleotide triphosphate hydrolases"/>
    <property type="match status" value="1"/>
</dbReference>
<reference evidence="2 3" key="1">
    <citation type="submission" date="2024-02" db="EMBL/GenBank/DDBJ databases">
        <title>Herpetosiphon gulosus NBRC 112829.</title>
        <authorList>
            <person name="Ichikawa N."/>
            <person name="Katano-Makiyama Y."/>
            <person name="Hidaka K."/>
        </authorList>
    </citation>
    <scope>NUCLEOTIDE SEQUENCE [LARGE SCALE GENOMIC DNA]</scope>
    <source>
        <strain evidence="2 3">NBRC 112829</strain>
    </source>
</reference>
<dbReference type="InterPro" id="IPR016187">
    <property type="entry name" value="CTDL_fold"/>
</dbReference>
<dbReference type="Gene3D" id="3.90.1580.10">
    <property type="entry name" value="paralog of FGE (formylglycine-generating enzyme)"/>
    <property type="match status" value="1"/>
</dbReference>
<dbReference type="Pfam" id="PF03781">
    <property type="entry name" value="FGE-sulfatase"/>
    <property type="match status" value="1"/>
</dbReference>
<dbReference type="InterPro" id="IPR005532">
    <property type="entry name" value="SUMF_dom"/>
</dbReference>
<sequence>MAAITTSSVNVDHSELYGPVVGVNLGTILYGRPPDDVERKRLVYYLDQVTKSHNTMRVVGVDSAHLKSGIDLASVYMMLAVQGRYRVVRPLTEEEIATYHQQRLKLLEELSADRCLPDHAIVTVNRDRSGGLALFRAELATETVLEHQHLVLCGAPGSGKSTFAKHLVWALAQRGLDQINRQTSLLGWNDQRRLLPVLIPLRKISGALVGKDLGLNGTPHIGLLLDAVSAHLHDQYGLTHPPELLEAGLARSMKVLFVFDGLDEVPLESNMQSIDRRSLLTFLRLFANCYNARVLITCRSRAWTEEYDHITQWPMAELAPLSGGQISQFINDWFPQLHTKGLIDREAIERYSYRLLQALHDPLRKKLRAMAENPLLLSMMIFVLAKKGILPRDRHSLYEDILKQLLGEWDTASRDGQNLGQAIGDERITGEELRDQVFDRLCYQAHLTTTSVDGRGRIPSRELKADLMEYFARVNVADPYRAAERCIAYIDQCSGLLQPEDAGNVYAFAHVTLQEHSAGRHLLLYESLDQLLSLRRDDRWREPIFLGVGCLTKASLGSAKIEQVLTALVDPDAYEAGAMHQYDWYRDLILAAELGADCDWGLLRGKQIKVDRIQRRLREGLVKLLEDHVHAQAALDYAQGQAMEPAPLLVQERQKAAELLAGLGDPRYPVSIEQWHQATRELSQQFGREGLHYWRYVPAGRYQVGGWNDQEQPISVELQSYWVGRLMITVEQYRAFMEAGGYSNDAWWTDHGCAYKKKHARTEPNWWKPQTEQEYLNQPVYGIMWYEAVAYCQWLNQQLVTLLPHGYRICLASEVEWEVSAYNAHGQRQSYPWGEQPATPEHAVYDWSKETRPLSVGLGLLGQAACGVLDSVGNLWEWTATPYQGERIGEVQAVKDSDNRMIMRGGGSYYENRINVLCAARHGGIPDYTYGNQGFRCILAPRSSVRNAEYWVLSNHGNWAERIMVHIFKG</sequence>
<evidence type="ECO:0000313" key="2">
    <source>
        <dbReference type="EMBL" id="GAA5531053.1"/>
    </source>
</evidence>
<dbReference type="Proteomes" id="UP001428290">
    <property type="component" value="Unassembled WGS sequence"/>
</dbReference>
<dbReference type="PANTHER" id="PTHR23150">
    <property type="entry name" value="SULFATASE MODIFYING FACTOR 1, 2"/>
    <property type="match status" value="1"/>
</dbReference>
<dbReference type="SUPFAM" id="SSF52540">
    <property type="entry name" value="P-loop containing nucleoside triphosphate hydrolases"/>
    <property type="match status" value="2"/>
</dbReference>
<dbReference type="InterPro" id="IPR042095">
    <property type="entry name" value="SUMF_sf"/>
</dbReference>
<comment type="caution">
    <text evidence="2">The sequence shown here is derived from an EMBL/GenBank/DDBJ whole genome shotgun (WGS) entry which is preliminary data.</text>
</comment>
<dbReference type="RefSeq" id="WP_345724637.1">
    <property type="nucleotide sequence ID" value="NZ_BAABRU010000030.1"/>
</dbReference>
<gene>
    <name evidence="2" type="primary">egtB_6</name>
    <name evidence="2" type="ORF">Hgul01_04877</name>
</gene>
<accession>A0ABP9X942</accession>
<protein>
    <submittedName>
        <fullName evidence="2">Hercynine oxygenase</fullName>
    </submittedName>
</protein>
<dbReference type="PANTHER" id="PTHR23150:SF19">
    <property type="entry name" value="FORMYLGLYCINE-GENERATING ENZYME"/>
    <property type="match status" value="1"/>
</dbReference>
<dbReference type="SUPFAM" id="SSF56436">
    <property type="entry name" value="C-type lectin-like"/>
    <property type="match status" value="1"/>
</dbReference>
<name>A0ABP9X942_9CHLR</name>
<evidence type="ECO:0000259" key="1">
    <source>
        <dbReference type="PROSITE" id="PS50837"/>
    </source>
</evidence>
<dbReference type="InterPro" id="IPR051043">
    <property type="entry name" value="Sulfatase_Mod_Factor_Kinase"/>
</dbReference>
<dbReference type="InterPro" id="IPR027417">
    <property type="entry name" value="P-loop_NTPase"/>
</dbReference>
<evidence type="ECO:0000313" key="3">
    <source>
        <dbReference type="Proteomes" id="UP001428290"/>
    </source>
</evidence>
<dbReference type="EMBL" id="BAABRU010000030">
    <property type="protein sequence ID" value="GAA5531053.1"/>
    <property type="molecule type" value="Genomic_DNA"/>
</dbReference>
<feature type="domain" description="NACHT" evidence="1">
    <location>
        <begin position="148"/>
        <end position="302"/>
    </location>
</feature>